<comment type="caution">
    <text evidence="3">The sequence shown here is derived from an EMBL/GenBank/DDBJ whole genome shotgun (WGS) entry which is preliminary data.</text>
</comment>
<reference evidence="4" key="1">
    <citation type="submission" date="2017-09" db="EMBL/GenBank/DDBJ databases">
        <title>Depth-based differentiation of microbial function through sediment-hosted aquifers and enrichment of novel symbionts in the deep terrestrial subsurface.</title>
        <authorList>
            <person name="Probst A.J."/>
            <person name="Ladd B."/>
            <person name="Jarett J.K."/>
            <person name="Geller-Mcgrath D.E."/>
            <person name="Sieber C.M.K."/>
            <person name="Emerson J.B."/>
            <person name="Anantharaman K."/>
            <person name="Thomas B.C."/>
            <person name="Malmstrom R."/>
            <person name="Stieglmeier M."/>
            <person name="Klingl A."/>
            <person name="Woyke T."/>
            <person name="Ryan C.M."/>
            <person name="Banfield J.F."/>
        </authorList>
    </citation>
    <scope>NUCLEOTIDE SEQUENCE [LARGE SCALE GENOMIC DNA]</scope>
</reference>
<accession>A0A2M7B628</accession>
<sequence length="187" mass="21789">MIKYIVSTIGIALAVLGVIYGSFLPLLKAKLYIRAINNFSLIKNLDEFKKNFNRPLDFYSPVGQEEIVKFLATEIIERLIYPGQQEIISRELVNYIEPRFIYTDSKHLLLSASMYGKIFNIYNNKNDLEKTEKYFQEILALNPKSPQALYGLFGVYQYKGEISKAKETAEIILRYWPEDQKVRVDNK</sequence>
<dbReference type="InterPro" id="IPR011990">
    <property type="entry name" value="TPR-like_helical_dom_sf"/>
</dbReference>
<feature type="transmembrane region" description="Helical" evidence="2">
    <location>
        <begin position="6"/>
        <end position="27"/>
    </location>
</feature>
<keyword evidence="2" id="KW-0472">Membrane</keyword>
<dbReference type="AlphaFoldDB" id="A0A2M7B628"/>
<name>A0A2M7B628_9BACT</name>
<feature type="repeat" description="TPR" evidence="1">
    <location>
        <begin position="112"/>
        <end position="145"/>
    </location>
</feature>
<gene>
    <name evidence="3" type="ORF">COS61_00715</name>
</gene>
<protein>
    <submittedName>
        <fullName evidence="3">Uncharacterized protein</fullName>
    </submittedName>
</protein>
<proteinExistence type="predicted"/>
<keyword evidence="1" id="KW-0802">TPR repeat</keyword>
<dbReference type="EMBL" id="PEVJ01000018">
    <property type="protein sequence ID" value="PIU98563.1"/>
    <property type="molecule type" value="Genomic_DNA"/>
</dbReference>
<dbReference type="Gene3D" id="1.25.40.10">
    <property type="entry name" value="Tetratricopeptide repeat domain"/>
    <property type="match status" value="1"/>
</dbReference>
<evidence type="ECO:0000313" key="3">
    <source>
        <dbReference type="EMBL" id="PIU98563.1"/>
    </source>
</evidence>
<keyword evidence="2" id="KW-0812">Transmembrane</keyword>
<dbReference type="SUPFAM" id="SSF48452">
    <property type="entry name" value="TPR-like"/>
    <property type="match status" value="1"/>
</dbReference>
<dbReference type="InterPro" id="IPR019734">
    <property type="entry name" value="TPR_rpt"/>
</dbReference>
<dbReference type="PROSITE" id="PS50005">
    <property type="entry name" value="TPR"/>
    <property type="match status" value="1"/>
</dbReference>
<dbReference type="Proteomes" id="UP000228949">
    <property type="component" value="Unassembled WGS sequence"/>
</dbReference>
<keyword evidence="2" id="KW-1133">Transmembrane helix</keyword>
<evidence type="ECO:0000256" key="2">
    <source>
        <dbReference type="SAM" id="Phobius"/>
    </source>
</evidence>
<organism evidence="3 4">
    <name type="scientific">Candidatus Wolfebacteria bacterium CG03_land_8_20_14_0_80_40_12</name>
    <dbReference type="NCBI Taxonomy" id="1975069"/>
    <lineage>
        <taxon>Bacteria</taxon>
        <taxon>Candidatus Wolfeibacteriota</taxon>
    </lineage>
</organism>
<evidence type="ECO:0000256" key="1">
    <source>
        <dbReference type="PROSITE-ProRule" id="PRU00339"/>
    </source>
</evidence>
<evidence type="ECO:0000313" key="4">
    <source>
        <dbReference type="Proteomes" id="UP000228949"/>
    </source>
</evidence>